<dbReference type="EMBL" id="CAJNOQ010000122">
    <property type="protein sequence ID" value="CAF0759901.1"/>
    <property type="molecule type" value="Genomic_DNA"/>
</dbReference>
<evidence type="ECO:0000313" key="14">
    <source>
        <dbReference type="EMBL" id="CAF3515274.1"/>
    </source>
</evidence>
<dbReference type="Pfam" id="PF06645">
    <property type="entry name" value="SPC12"/>
    <property type="match status" value="1"/>
</dbReference>
<feature type="compositionally biased region" description="Basic residues" evidence="10">
    <location>
        <begin position="84"/>
        <end position="93"/>
    </location>
</feature>
<dbReference type="AlphaFoldDB" id="A0A813PYF6"/>
<dbReference type="PANTHER" id="PTHR13202:SF0">
    <property type="entry name" value="SIGNAL PEPTIDASE COMPLEX SUBUNIT 1"/>
    <property type="match status" value="1"/>
</dbReference>
<comment type="function">
    <text evidence="9">Component of the signal peptidase complex (SPC) which catalyzes the cleavage of N-terminal signal sequences from nascent proteins as they are translocated into the lumen of the endoplasmic reticulum. Dispensable for SPC enzymatic activity.</text>
</comment>
<keyword evidence="16" id="KW-1185">Reference proteome</keyword>
<dbReference type="Proteomes" id="UP000682733">
    <property type="component" value="Unassembled WGS sequence"/>
</dbReference>
<sequence>MIDIEWPFGTHMIVGFIFGYILQRFSITIYIVLIGVAISAVLTLAPWPMYRNHPVAWQKPEVTTVTKEKENANKSGGNKGIKKETRKKPKKDE</sequence>
<dbReference type="GO" id="GO:0006465">
    <property type="term" value="P:signal peptide processing"/>
    <property type="evidence" value="ECO:0007669"/>
    <property type="project" value="InterPro"/>
</dbReference>
<keyword evidence="4 11" id="KW-0812">Transmembrane</keyword>
<evidence type="ECO:0000256" key="5">
    <source>
        <dbReference type="ARBA" id="ARBA00022824"/>
    </source>
</evidence>
<evidence type="ECO:0000256" key="9">
    <source>
        <dbReference type="ARBA" id="ARBA00045204"/>
    </source>
</evidence>
<feature type="region of interest" description="Disordered" evidence="10">
    <location>
        <begin position="61"/>
        <end position="93"/>
    </location>
</feature>
<evidence type="ECO:0000256" key="1">
    <source>
        <dbReference type="ARBA" id="ARBA00004477"/>
    </source>
</evidence>
<accession>A0A813PYF6</accession>
<evidence type="ECO:0000313" key="13">
    <source>
        <dbReference type="EMBL" id="CAF0759901.1"/>
    </source>
</evidence>
<evidence type="ECO:0000313" key="16">
    <source>
        <dbReference type="Proteomes" id="UP000663829"/>
    </source>
</evidence>
<comment type="similarity">
    <text evidence="2">Belongs to the SPCS1 family.</text>
</comment>
<dbReference type="Proteomes" id="UP000681722">
    <property type="component" value="Unassembled WGS sequence"/>
</dbReference>
<proteinExistence type="inferred from homology"/>
<evidence type="ECO:0000256" key="7">
    <source>
        <dbReference type="ARBA" id="ARBA00023136"/>
    </source>
</evidence>
<dbReference type="EMBL" id="CAJOBA010000228">
    <property type="protein sequence ID" value="CAF3515274.1"/>
    <property type="molecule type" value="Genomic_DNA"/>
</dbReference>
<dbReference type="GO" id="GO:0045047">
    <property type="term" value="P:protein targeting to ER"/>
    <property type="evidence" value="ECO:0007669"/>
    <property type="project" value="TreeGrafter"/>
</dbReference>
<dbReference type="PANTHER" id="PTHR13202">
    <property type="entry name" value="MICROSOMAL SIGNAL PEPTIDASE 12 KDA SUBUNIT"/>
    <property type="match status" value="1"/>
</dbReference>
<evidence type="ECO:0000256" key="10">
    <source>
        <dbReference type="SAM" id="MobiDB-lite"/>
    </source>
</evidence>
<dbReference type="Proteomes" id="UP000677228">
    <property type="component" value="Unassembled WGS sequence"/>
</dbReference>
<dbReference type="EMBL" id="CAJNOK010000228">
    <property type="protein sequence ID" value="CAF0738245.1"/>
    <property type="molecule type" value="Genomic_DNA"/>
</dbReference>
<reference evidence="13" key="1">
    <citation type="submission" date="2021-02" db="EMBL/GenBank/DDBJ databases">
        <authorList>
            <person name="Nowell W R."/>
        </authorList>
    </citation>
    <scope>NUCLEOTIDE SEQUENCE</scope>
</reference>
<protein>
    <recommendedName>
        <fullName evidence="3">Signal peptidase complex subunit 1</fullName>
    </recommendedName>
    <alternativeName>
        <fullName evidence="8">Microsomal signal peptidase 12 kDa subunit</fullName>
    </alternativeName>
</protein>
<dbReference type="Proteomes" id="UP000663829">
    <property type="component" value="Unassembled WGS sequence"/>
</dbReference>
<evidence type="ECO:0000256" key="8">
    <source>
        <dbReference type="ARBA" id="ARBA00032913"/>
    </source>
</evidence>
<organism evidence="13 16">
    <name type="scientific">Didymodactylos carnosus</name>
    <dbReference type="NCBI Taxonomy" id="1234261"/>
    <lineage>
        <taxon>Eukaryota</taxon>
        <taxon>Metazoa</taxon>
        <taxon>Spiralia</taxon>
        <taxon>Gnathifera</taxon>
        <taxon>Rotifera</taxon>
        <taxon>Eurotatoria</taxon>
        <taxon>Bdelloidea</taxon>
        <taxon>Philodinida</taxon>
        <taxon>Philodinidae</taxon>
        <taxon>Didymodactylos</taxon>
    </lineage>
</organism>
<dbReference type="OrthoDB" id="263893at2759"/>
<name>A0A813PYF6_9BILA</name>
<evidence type="ECO:0000256" key="11">
    <source>
        <dbReference type="SAM" id="Phobius"/>
    </source>
</evidence>
<evidence type="ECO:0000313" key="12">
    <source>
        <dbReference type="EMBL" id="CAF0738245.1"/>
    </source>
</evidence>
<dbReference type="InterPro" id="IPR009542">
    <property type="entry name" value="Spc1/SPCS1"/>
</dbReference>
<evidence type="ECO:0000256" key="4">
    <source>
        <dbReference type="ARBA" id="ARBA00022692"/>
    </source>
</evidence>
<evidence type="ECO:0000256" key="2">
    <source>
        <dbReference type="ARBA" id="ARBA00005245"/>
    </source>
</evidence>
<keyword evidence="6 11" id="KW-1133">Transmembrane helix</keyword>
<comment type="subcellular location">
    <subcellularLocation>
        <location evidence="1">Endoplasmic reticulum membrane</location>
        <topology evidence="1">Multi-pass membrane protein</topology>
    </subcellularLocation>
</comment>
<dbReference type="GO" id="GO:0005787">
    <property type="term" value="C:signal peptidase complex"/>
    <property type="evidence" value="ECO:0007669"/>
    <property type="project" value="InterPro"/>
</dbReference>
<evidence type="ECO:0000256" key="3">
    <source>
        <dbReference type="ARBA" id="ARBA00017059"/>
    </source>
</evidence>
<keyword evidence="5" id="KW-0256">Endoplasmic reticulum</keyword>
<evidence type="ECO:0000256" key="6">
    <source>
        <dbReference type="ARBA" id="ARBA00022989"/>
    </source>
</evidence>
<gene>
    <name evidence="13" type="ORF">GPM918_LOCUS1325</name>
    <name evidence="12" type="ORF">OVA965_LOCUS1275</name>
    <name evidence="15" type="ORF">SRO942_LOCUS1325</name>
    <name evidence="14" type="ORF">TMI583_LOCUS1276</name>
</gene>
<keyword evidence="7 11" id="KW-0472">Membrane</keyword>
<feature type="transmembrane region" description="Helical" evidence="11">
    <location>
        <begin position="29"/>
        <end position="50"/>
    </location>
</feature>
<evidence type="ECO:0000313" key="15">
    <source>
        <dbReference type="EMBL" id="CAF3540656.1"/>
    </source>
</evidence>
<comment type="caution">
    <text evidence="13">The sequence shown here is derived from an EMBL/GenBank/DDBJ whole genome shotgun (WGS) entry which is preliminary data.</text>
</comment>
<dbReference type="EMBL" id="CAJOBC010000122">
    <property type="protein sequence ID" value="CAF3540656.1"/>
    <property type="molecule type" value="Genomic_DNA"/>
</dbReference>